<evidence type="ECO:0000256" key="5">
    <source>
        <dbReference type="ARBA" id="ARBA00022737"/>
    </source>
</evidence>
<evidence type="ECO:0000313" key="11">
    <source>
        <dbReference type="EMBL" id="GLI60776.1"/>
    </source>
</evidence>
<dbReference type="InterPro" id="IPR018108">
    <property type="entry name" value="MCP_transmembrane"/>
</dbReference>
<dbReference type="EMBL" id="BSDZ01000008">
    <property type="protein sequence ID" value="GLI60776.1"/>
    <property type="molecule type" value="Genomic_DNA"/>
</dbReference>
<evidence type="ECO:0000256" key="1">
    <source>
        <dbReference type="ARBA" id="ARBA00004141"/>
    </source>
</evidence>
<keyword evidence="5" id="KW-0677">Repeat</keyword>
<keyword evidence="12" id="KW-1185">Reference proteome</keyword>
<dbReference type="Proteomes" id="UP001165090">
    <property type="component" value="Unassembled WGS sequence"/>
</dbReference>
<feature type="non-terminal residue" evidence="11">
    <location>
        <position position="557"/>
    </location>
</feature>
<dbReference type="PANTHER" id="PTHR45667">
    <property type="entry name" value="S-ADENOSYLMETHIONINE MITOCHONDRIAL CARRIER PROTEIN"/>
    <property type="match status" value="1"/>
</dbReference>
<sequence>MANKELDPSSLLRAFMHNLHASCPNTSGEAFSIFWSGAFAGLALEAGLQSTRALHTRHQQLHQHISSLVSLRGRWCKAAARQTAHITGTYRGARGALAAGTLWSGVFGFVYVPVRAAVDATAPKDQTAWGPVVAASAGSAVSSSIRVPLQVVKGRIDQGEFCCSLKAFQCILAQEGPFNLYSGWARRAAKNLPFDALLFLFYDMGKSQLLVARQQQHCGAHMLDPELSGARRTPSGKAAVAAAAKQSDPVPDSLAAPLIAVREEIAPPYRSWDAAVIGAAAGAAAGLLTSPLDLLQGASLRPGASQLRTKCMSEPAEVPRGAPPPVPSGASDGSVPGGSQVRAGRIERPALQNGGSRTDEGCVNCVQGTASGKLGKGGLPAHEGSVVGGALHSARSACSSGNGGGNSGSSAAIRPTSEQPLSGGHPAAPAYGGATASKPRSASSTGGAAASSKTLSSYIAGSGGTAASIGPPPGTRSTFSSSTTSIISCNERDNGCCSSSTAGGASKDMTRSTRSTCVSALVSVSPPPTAASQALHGSTVEQNGACRQQARANAVSR</sequence>
<evidence type="ECO:0000256" key="4">
    <source>
        <dbReference type="ARBA" id="ARBA00022692"/>
    </source>
</evidence>
<feature type="region of interest" description="Disordered" evidence="10">
    <location>
        <begin position="464"/>
        <end position="483"/>
    </location>
</feature>
<dbReference type="Pfam" id="PF00153">
    <property type="entry name" value="Mito_carr"/>
    <property type="match status" value="1"/>
</dbReference>
<proteinExistence type="inferred from homology"/>
<keyword evidence="3 9" id="KW-0813">Transport</keyword>
<evidence type="ECO:0000256" key="9">
    <source>
        <dbReference type="RuleBase" id="RU000488"/>
    </source>
</evidence>
<evidence type="ECO:0000256" key="6">
    <source>
        <dbReference type="ARBA" id="ARBA00022989"/>
    </source>
</evidence>
<comment type="subcellular location">
    <subcellularLocation>
        <location evidence="1">Membrane</location>
        <topology evidence="1">Multi-pass membrane protein</topology>
    </subcellularLocation>
</comment>
<comment type="similarity">
    <text evidence="2 9">Belongs to the mitochondrial carrier (TC 2.A.29) family.</text>
</comment>
<keyword evidence="4 8" id="KW-0812">Transmembrane</keyword>
<evidence type="ECO:0000313" key="12">
    <source>
        <dbReference type="Proteomes" id="UP001165090"/>
    </source>
</evidence>
<evidence type="ECO:0000256" key="3">
    <source>
        <dbReference type="ARBA" id="ARBA00022448"/>
    </source>
</evidence>
<dbReference type="PROSITE" id="PS50920">
    <property type="entry name" value="SOLCAR"/>
    <property type="match status" value="1"/>
</dbReference>
<keyword evidence="6" id="KW-1133">Transmembrane helix</keyword>
<keyword evidence="7 8" id="KW-0472">Membrane</keyword>
<feature type="region of interest" description="Disordered" evidence="10">
    <location>
        <begin position="396"/>
        <end position="449"/>
    </location>
</feature>
<evidence type="ECO:0000256" key="7">
    <source>
        <dbReference type="ARBA" id="ARBA00023136"/>
    </source>
</evidence>
<name>A0ABQ5RTK7_9CHLO</name>
<feature type="region of interest" description="Disordered" evidence="10">
    <location>
        <begin position="496"/>
        <end position="557"/>
    </location>
</feature>
<organism evidence="11 12">
    <name type="scientific">Volvox africanus</name>
    <dbReference type="NCBI Taxonomy" id="51714"/>
    <lineage>
        <taxon>Eukaryota</taxon>
        <taxon>Viridiplantae</taxon>
        <taxon>Chlorophyta</taxon>
        <taxon>core chlorophytes</taxon>
        <taxon>Chlorophyceae</taxon>
        <taxon>CS clade</taxon>
        <taxon>Chlamydomonadales</taxon>
        <taxon>Volvocaceae</taxon>
        <taxon>Volvox</taxon>
    </lineage>
</organism>
<feature type="compositionally biased region" description="Low complexity" evidence="10">
    <location>
        <begin position="423"/>
        <end position="449"/>
    </location>
</feature>
<feature type="compositionally biased region" description="Low complexity" evidence="10">
    <location>
        <begin position="496"/>
        <end position="506"/>
    </location>
</feature>
<dbReference type="SUPFAM" id="SSF103506">
    <property type="entry name" value="Mitochondrial carrier"/>
    <property type="match status" value="1"/>
</dbReference>
<feature type="repeat" description="Solcar" evidence="8">
    <location>
        <begin position="126"/>
        <end position="208"/>
    </location>
</feature>
<evidence type="ECO:0000256" key="8">
    <source>
        <dbReference type="PROSITE-ProRule" id="PRU00282"/>
    </source>
</evidence>
<reference evidence="11 12" key="1">
    <citation type="journal article" date="2023" name="IScience">
        <title>Expanded male sex-determining region conserved during the evolution of homothallism in the green alga Volvox.</title>
        <authorList>
            <person name="Yamamoto K."/>
            <person name="Matsuzaki R."/>
            <person name="Mahakham W."/>
            <person name="Heman W."/>
            <person name="Sekimoto H."/>
            <person name="Kawachi M."/>
            <person name="Minakuchi Y."/>
            <person name="Toyoda A."/>
            <person name="Nozaki H."/>
        </authorList>
    </citation>
    <scope>NUCLEOTIDE SEQUENCE [LARGE SCALE GENOMIC DNA]</scope>
    <source>
        <strain evidence="11 12">NIES-4468</strain>
    </source>
</reference>
<comment type="caution">
    <text evidence="11">The sequence shown here is derived from an EMBL/GenBank/DDBJ whole genome shotgun (WGS) entry which is preliminary data.</text>
</comment>
<dbReference type="Gene3D" id="1.50.40.10">
    <property type="entry name" value="Mitochondrial carrier domain"/>
    <property type="match status" value="1"/>
</dbReference>
<feature type="compositionally biased region" description="Polar residues" evidence="10">
    <location>
        <begin position="530"/>
        <end position="546"/>
    </location>
</feature>
<accession>A0ABQ5RTK7</accession>
<protein>
    <submittedName>
        <fullName evidence="11">Uncharacterized protein</fullName>
    </submittedName>
</protein>
<feature type="region of interest" description="Disordered" evidence="10">
    <location>
        <begin position="315"/>
        <end position="341"/>
    </location>
</feature>
<evidence type="ECO:0000256" key="2">
    <source>
        <dbReference type="ARBA" id="ARBA00006375"/>
    </source>
</evidence>
<dbReference type="InterPro" id="IPR023395">
    <property type="entry name" value="MCP_dom_sf"/>
</dbReference>
<evidence type="ECO:0000256" key="10">
    <source>
        <dbReference type="SAM" id="MobiDB-lite"/>
    </source>
</evidence>
<gene>
    <name evidence="11" type="ORF">VaNZ11_003008</name>
</gene>